<dbReference type="Gene3D" id="1.20.5.1030">
    <property type="entry name" value="Preprotein translocase secy subunit"/>
    <property type="match status" value="1"/>
</dbReference>
<name>A0A1F5C7E9_9BACT</name>
<dbReference type="GO" id="GO:0043952">
    <property type="term" value="P:protein transport by the Sec complex"/>
    <property type="evidence" value="ECO:0007669"/>
    <property type="project" value="UniProtKB-UniRule"/>
</dbReference>
<dbReference type="GO" id="GO:0008320">
    <property type="term" value="F:protein transmembrane transporter activity"/>
    <property type="evidence" value="ECO:0007669"/>
    <property type="project" value="UniProtKB-UniRule"/>
</dbReference>
<keyword evidence="6 9" id="KW-1133">Transmembrane helix</keyword>
<evidence type="ECO:0000313" key="11">
    <source>
        <dbReference type="Proteomes" id="UP000177947"/>
    </source>
</evidence>
<keyword evidence="3 9" id="KW-1003">Cell membrane</keyword>
<keyword evidence="8 9" id="KW-0472">Membrane</keyword>
<evidence type="ECO:0000256" key="3">
    <source>
        <dbReference type="ARBA" id="ARBA00022475"/>
    </source>
</evidence>
<dbReference type="HAMAP" id="MF_00422">
    <property type="entry name" value="SecE"/>
    <property type="match status" value="1"/>
</dbReference>
<dbReference type="InterPro" id="IPR001901">
    <property type="entry name" value="Translocase_SecE/Sec61-g"/>
</dbReference>
<evidence type="ECO:0000256" key="6">
    <source>
        <dbReference type="ARBA" id="ARBA00022989"/>
    </source>
</evidence>
<dbReference type="EMBL" id="MEYQ01000032">
    <property type="protein sequence ID" value="OGD38763.1"/>
    <property type="molecule type" value="Genomic_DNA"/>
</dbReference>
<sequence length="62" mass="7027">MFSKIKNFLLEVRSEMRKVVWPTKQETIKYTVAVIGISAALAVFFGGIDFGLSDLLETYILK</sequence>
<organism evidence="10 11">
    <name type="scientific">Candidatus Azambacteria bacterium RIFCSPLOWO2_01_FULL_37_9</name>
    <dbReference type="NCBI Taxonomy" id="1797297"/>
    <lineage>
        <taxon>Bacteria</taxon>
        <taxon>Candidatus Azamiibacteriota</taxon>
    </lineage>
</organism>
<dbReference type="InterPro" id="IPR005807">
    <property type="entry name" value="SecE_bac"/>
</dbReference>
<evidence type="ECO:0000256" key="7">
    <source>
        <dbReference type="ARBA" id="ARBA00023010"/>
    </source>
</evidence>
<dbReference type="PANTHER" id="PTHR33910">
    <property type="entry name" value="PROTEIN TRANSLOCASE SUBUNIT SECE"/>
    <property type="match status" value="1"/>
</dbReference>
<dbReference type="GO" id="GO:0009306">
    <property type="term" value="P:protein secretion"/>
    <property type="evidence" value="ECO:0007669"/>
    <property type="project" value="UniProtKB-UniRule"/>
</dbReference>
<dbReference type="NCBIfam" id="TIGR00964">
    <property type="entry name" value="secE_bact"/>
    <property type="match status" value="1"/>
</dbReference>
<keyword evidence="5 9" id="KW-0653">Protein transport</keyword>
<comment type="subunit">
    <text evidence="9">Component of the Sec protein translocase complex. Heterotrimer consisting of SecY, SecE and SecG subunits. The heterotrimers can form oligomers, although 1 heterotrimer is thought to be able to translocate proteins. Interacts with the ribosome. Interacts with SecDF, and other proteins may be involved. Interacts with SecA.</text>
</comment>
<reference evidence="10 11" key="1">
    <citation type="journal article" date="2016" name="Nat. Commun.">
        <title>Thousands of microbial genomes shed light on interconnected biogeochemical processes in an aquifer system.</title>
        <authorList>
            <person name="Anantharaman K."/>
            <person name="Brown C.T."/>
            <person name="Hug L.A."/>
            <person name="Sharon I."/>
            <person name="Castelle C.J."/>
            <person name="Probst A.J."/>
            <person name="Thomas B.C."/>
            <person name="Singh A."/>
            <person name="Wilkins M.J."/>
            <person name="Karaoz U."/>
            <person name="Brodie E.L."/>
            <person name="Williams K.H."/>
            <person name="Hubbard S.S."/>
            <person name="Banfield J.F."/>
        </authorList>
    </citation>
    <scope>NUCLEOTIDE SEQUENCE [LARGE SCALE GENOMIC DNA]</scope>
</reference>
<comment type="subcellular location">
    <subcellularLocation>
        <location evidence="9">Cell membrane</location>
        <topology evidence="9">Single-pass membrane protein</topology>
    </subcellularLocation>
    <subcellularLocation>
        <location evidence="1">Membrane</location>
    </subcellularLocation>
</comment>
<comment type="similarity">
    <text evidence="9">Belongs to the SecE/SEC61-gamma family.</text>
</comment>
<evidence type="ECO:0000313" key="10">
    <source>
        <dbReference type="EMBL" id="OGD38763.1"/>
    </source>
</evidence>
<accession>A0A1F5C7E9</accession>
<protein>
    <recommendedName>
        <fullName evidence="9">Protein translocase subunit SecE</fullName>
    </recommendedName>
</protein>
<evidence type="ECO:0000256" key="2">
    <source>
        <dbReference type="ARBA" id="ARBA00022448"/>
    </source>
</evidence>
<dbReference type="InterPro" id="IPR038379">
    <property type="entry name" value="SecE_sf"/>
</dbReference>
<comment type="function">
    <text evidence="9">Essential subunit of the Sec protein translocation channel SecYEG. Clamps together the 2 halves of SecY. May contact the channel plug during translocation.</text>
</comment>
<dbReference type="GO" id="GO:0065002">
    <property type="term" value="P:intracellular protein transmembrane transport"/>
    <property type="evidence" value="ECO:0007669"/>
    <property type="project" value="UniProtKB-UniRule"/>
</dbReference>
<keyword evidence="4 9" id="KW-0812">Transmembrane</keyword>
<keyword evidence="2 9" id="KW-0813">Transport</keyword>
<dbReference type="Proteomes" id="UP000177947">
    <property type="component" value="Unassembled WGS sequence"/>
</dbReference>
<evidence type="ECO:0000256" key="5">
    <source>
        <dbReference type="ARBA" id="ARBA00022927"/>
    </source>
</evidence>
<dbReference type="PANTHER" id="PTHR33910:SF1">
    <property type="entry name" value="PROTEIN TRANSLOCASE SUBUNIT SECE"/>
    <property type="match status" value="1"/>
</dbReference>
<dbReference type="GO" id="GO:0006605">
    <property type="term" value="P:protein targeting"/>
    <property type="evidence" value="ECO:0007669"/>
    <property type="project" value="UniProtKB-UniRule"/>
</dbReference>
<evidence type="ECO:0000256" key="8">
    <source>
        <dbReference type="ARBA" id="ARBA00023136"/>
    </source>
</evidence>
<evidence type="ECO:0000256" key="1">
    <source>
        <dbReference type="ARBA" id="ARBA00004370"/>
    </source>
</evidence>
<dbReference type="Pfam" id="PF00584">
    <property type="entry name" value="SecE"/>
    <property type="match status" value="1"/>
</dbReference>
<feature type="transmembrane region" description="Helical" evidence="9">
    <location>
        <begin position="27"/>
        <end position="48"/>
    </location>
</feature>
<gene>
    <name evidence="9" type="primary">secE</name>
    <name evidence="10" type="ORF">A2907_02230</name>
</gene>
<evidence type="ECO:0000256" key="4">
    <source>
        <dbReference type="ARBA" id="ARBA00022692"/>
    </source>
</evidence>
<dbReference type="GO" id="GO:0005886">
    <property type="term" value="C:plasma membrane"/>
    <property type="evidence" value="ECO:0007669"/>
    <property type="project" value="UniProtKB-SubCell"/>
</dbReference>
<comment type="caution">
    <text evidence="10">The sequence shown here is derived from an EMBL/GenBank/DDBJ whole genome shotgun (WGS) entry which is preliminary data.</text>
</comment>
<dbReference type="PROSITE" id="PS01067">
    <property type="entry name" value="SECE_SEC61G"/>
    <property type="match status" value="1"/>
</dbReference>
<proteinExistence type="inferred from homology"/>
<keyword evidence="7 9" id="KW-0811">Translocation</keyword>
<evidence type="ECO:0000256" key="9">
    <source>
        <dbReference type="HAMAP-Rule" id="MF_00422"/>
    </source>
</evidence>
<dbReference type="AlphaFoldDB" id="A0A1F5C7E9"/>